<keyword evidence="1" id="KW-0489">Methyltransferase</keyword>
<reference evidence="1 2" key="1">
    <citation type="submission" date="2016-11" db="EMBL/GenBank/DDBJ databases">
        <authorList>
            <person name="Jaros S."/>
            <person name="Januszkiewicz K."/>
            <person name="Wedrychowicz H."/>
        </authorList>
    </citation>
    <scope>NUCLEOTIDE SEQUENCE [LARGE SCALE GENOMIC DNA]</scope>
    <source>
        <strain evidence="1 2">DSM 43832</strain>
    </source>
</reference>
<dbReference type="GO" id="GO:0008168">
    <property type="term" value="F:methyltransferase activity"/>
    <property type="evidence" value="ECO:0007669"/>
    <property type="project" value="UniProtKB-KW"/>
</dbReference>
<sequence>MSEPVDLQTDVPHGARIWNYWLGGKDNYAADREIGDAVAAAVPFVRQYALLTRQFLIRAVTYLAAEAGIRQFLDVGTGLPTAQNTHEVAQAVAPDAKIVYVDNDPLVLAHARALLAGTTSEGITTYVDADYREPEKVLAGARETLDFSQPVAVLFMGVFGYVEADEMHRVVREIVGATCSGSYLAMWDGTSTSEVAIAGAKAQADMGSPYRLSTVDELEECFKGLEMVEPGLVPVTLWRPAPAAIGAPEPIDAYGGVGRKP</sequence>
<organism evidence="1 2">
    <name type="scientific">Pseudonocardia thermophila</name>
    <dbReference type="NCBI Taxonomy" id="1848"/>
    <lineage>
        <taxon>Bacteria</taxon>
        <taxon>Bacillati</taxon>
        <taxon>Actinomycetota</taxon>
        <taxon>Actinomycetes</taxon>
        <taxon>Pseudonocardiales</taxon>
        <taxon>Pseudonocardiaceae</taxon>
        <taxon>Pseudonocardia</taxon>
    </lineage>
</organism>
<evidence type="ECO:0000313" key="2">
    <source>
        <dbReference type="Proteomes" id="UP000184363"/>
    </source>
</evidence>
<protein>
    <submittedName>
        <fullName evidence="1">S-adenosyl methyltransferase</fullName>
    </submittedName>
</protein>
<dbReference type="AlphaFoldDB" id="A0A1M6R2I3"/>
<keyword evidence="2" id="KW-1185">Reference proteome</keyword>
<dbReference type="OrthoDB" id="5175904at2"/>
<dbReference type="GO" id="GO:0032259">
    <property type="term" value="P:methylation"/>
    <property type="evidence" value="ECO:0007669"/>
    <property type="project" value="UniProtKB-KW"/>
</dbReference>
<dbReference type="Pfam" id="PF04672">
    <property type="entry name" value="Methyltransf_19"/>
    <property type="match status" value="1"/>
</dbReference>
<keyword evidence="1" id="KW-0808">Transferase</keyword>
<proteinExistence type="predicted"/>
<dbReference type="EMBL" id="FRAP01000004">
    <property type="protein sequence ID" value="SHK26600.1"/>
    <property type="molecule type" value="Genomic_DNA"/>
</dbReference>
<dbReference type="Gene3D" id="3.40.50.150">
    <property type="entry name" value="Vaccinia Virus protein VP39"/>
    <property type="match status" value="1"/>
</dbReference>
<accession>A0A1M6R2I3</accession>
<dbReference type="SUPFAM" id="SSF53335">
    <property type="entry name" value="S-adenosyl-L-methionine-dependent methyltransferases"/>
    <property type="match status" value="1"/>
</dbReference>
<dbReference type="Proteomes" id="UP000184363">
    <property type="component" value="Unassembled WGS sequence"/>
</dbReference>
<dbReference type="InterPro" id="IPR029063">
    <property type="entry name" value="SAM-dependent_MTases_sf"/>
</dbReference>
<dbReference type="PIRSF" id="PIRSF017393">
    <property type="entry name" value="MTase_SAV2177"/>
    <property type="match status" value="1"/>
</dbReference>
<dbReference type="STRING" id="1848.SAMN05443637_104147"/>
<dbReference type="RefSeq" id="WP_073456099.1">
    <property type="nucleotide sequence ID" value="NZ_CALGVN010000004.1"/>
</dbReference>
<evidence type="ECO:0000313" key="1">
    <source>
        <dbReference type="EMBL" id="SHK26600.1"/>
    </source>
</evidence>
<name>A0A1M6R2I3_PSETH</name>
<dbReference type="InterPro" id="IPR006764">
    <property type="entry name" value="SAM_dep_MeTrfase_SAV2177_type"/>
</dbReference>
<gene>
    <name evidence="1" type="ORF">SAMN05443637_104147</name>
</gene>